<dbReference type="Proteomes" id="UP000326950">
    <property type="component" value="Unassembled WGS sequence"/>
</dbReference>
<dbReference type="GO" id="GO:0009074">
    <property type="term" value="P:aromatic amino acid family catabolic process"/>
    <property type="evidence" value="ECO:0007669"/>
    <property type="project" value="TreeGrafter"/>
</dbReference>
<dbReference type="GO" id="GO:0005634">
    <property type="term" value="C:nucleus"/>
    <property type="evidence" value="ECO:0007669"/>
    <property type="project" value="TreeGrafter"/>
</dbReference>
<reference evidence="2 3" key="1">
    <citation type="submission" date="2019-04" db="EMBL/GenBank/DDBJ databases">
        <title>Friends and foes A comparative genomics study of 23 Aspergillus species from section Flavi.</title>
        <authorList>
            <consortium name="DOE Joint Genome Institute"/>
            <person name="Kjaerbolling I."/>
            <person name="Vesth T."/>
            <person name="Frisvad J.C."/>
            <person name="Nybo J.L."/>
            <person name="Theobald S."/>
            <person name="Kildgaard S."/>
            <person name="Isbrandt T."/>
            <person name="Kuo A."/>
            <person name="Sato A."/>
            <person name="Lyhne E.K."/>
            <person name="Kogle M.E."/>
            <person name="Wiebenga A."/>
            <person name="Kun R.S."/>
            <person name="Lubbers R.J."/>
            <person name="Makela M.R."/>
            <person name="Barry K."/>
            <person name="Chovatia M."/>
            <person name="Clum A."/>
            <person name="Daum C."/>
            <person name="Haridas S."/>
            <person name="He G."/>
            <person name="LaButti K."/>
            <person name="Lipzen A."/>
            <person name="Mondo S."/>
            <person name="Riley R."/>
            <person name="Salamov A."/>
            <person name="Simmons B.A."/>
            <person name="Magnuson J.K."/>
            <person name="Henrissat B."/>
            <person name="Mortensen U.H."/>
            <person name="Larsen T.O."/>
            <person name="Devries R.P."/>
            <person name="Grigoriev I.V."/>
            <person name="Machida M."/>
            <person name="Baker S.E."/>
            <person name="Andersen M.R."/>
        </authorList>
    </citation>
    <scope>NUCLEOTIDE SEQUENCE [LARGE SCALE GENOMIC DNA]</scope>
    <source>
        <strain evidence="2 3">CBS 117626</strain>
    </source>
</reference>
<feature type="region of interest" description="Disordered" evidence="1">
    <location>
        <begin position="110"/>
        <end position="138"/>
    </location>
</feature>
<name>A0A5N6UJ58_ASPTM</name>
<dbReference type="PANTHER" id="PTHR31644">
    <property type="entry name" value="TRANSCRIPTIONAL ACTIVATOR ARO80-RELATED"/>
    <property type="match status" value="1"/>
</dbReference>
<evidence type="ECO:0000256" key="1">
    <source>
        <dbReference type="SAM" id="MobiDB-lite"/>
    </source>
</evidence>
<sequence>MSSLPREGDADPKVPVPGVVRRSYKACTACQVRKIRCVVKNRDGKCCFFDVKTRTYNTTSRRRKAQEKRARVAALEKPPSQESLEGNEKFSVRSSADALLFLSDAAVENGGTTEPPRSALDSAGQHGSTRLPPSISSTDMDISETLHVSFHAKDESPWDNPEVQNRVSTFQCTLFRESIVLPHEALAYLFFFSTDDTPDLQGMRLLFEQDDLLLGCIITVSSRYYHLPSPVIGGYERSNEIHNRCWLWVRGQLAKVLFEGSTPQSPLSVIEVLLMLAEWLPKPIHALVDYNNVRFHGNSGRPTSQFISKVILEPAFRTDQVSWSYVGNAFLLLRSLPPNRRICPIMKTSNRYILALFSCLIMSQSLARRLGRQPLMRFEDVDLAQVSQAFDEHNQKLLVSKSVSERIPNLSLGFSDQFHLAFVGLMKLLVRAQEVLHPPIGYGTLEPKAESPDMVPHLLTLMQHFNDLNQSWKAQSADLFEADAPGMSSFSKLMLRVDIEYLRLYEFSASLGIYIKHVAAGEDISVLTGRSFIIPSDNNWEFPPTSLAYYIEQAIDAADTLLRLMLSFQSPTTKKTLRYASSRYYMKIVFAAVFLIQALRAGIPNIEYKEVLTETLESTIVTLETCSIDAAHPAFRYSILLQRLMNDLRLSSLSDKSSIFALTIGPRLPRIPLLPISNEAGGMSQVPGSSTEQRQFQTDLNATSSLSGTENHRSLLTVNNPVQSVPSDMLWSAANDLALGRENSVAVFDDDPYFQSFLGSSVFNTSG</sequence>
<dbReference type="InterPro" id="IPR052780">
    <property type="entry name" value="AAA_Catabolism_Regulators"/>
</dbReference>
<evidence type="ECO:0008006" key="4">
    <source>
        <dbReference type="Google" id="ProtNLM"/>
    </source>
</evidence>
<evidence type="ECO:0000313" key="3">
    <source>
        <dbReference type="Proteomes" id="UP000326950"/>
    </source>
</evidence>
<keyword evidence="3" id="KW-1185">Reference proteome</keyword>
<dbReference type="CDD" id="cd12148">
    <property type="entry name" value="fungal_TF_MHR"/>
    <property type="match status" value="1"/>
</dbReference>
<accession>A0A5N6UJ58</accession>
<evidence type="ECO:0000313" key="2">
    <source>
        <dbReference type="EMBL" id="KAE8158560.1"/>
    </source>
</evidence>
<dbReference type="GO" id="GO:0000981">
    <property type="term" value="F:DNA-binding transcription factor activity, RNA polymerase II-specific"/>
    <property type="evidence" value="ECO:0007669"/>
    <property type="project" value="TreeGrafter"/>
</dbReference>
<gene>
    <name evidence="2" type="ORF">BDV40DRAFT_304047</name>
</gene>
<dbReference type="AlphaFoldDB" id="A0A5N6UJ58"/>
<proteinExistence type="predicted"/>
<dbReference type="GO" id="GO:0045944">
    <property type="term" value="P:positive regulation of transcription by RNA polymerase II"/>
    <property type="evidence" value="ECO:0007669"/>
    <property type="project" value="TreeGrafter"/>
</dbReference>
<dbReference type="OrthoDB" id="5062282at2759"/>
<organism evidence="2 3">
    <name type="scientific">Aspergillus tamarii</name>
    <dbReference type="NCBI Taxonomy" id="41984"/>
    <lineage>
        <taxon>Eukaryota</taxon>
        <taxon>Fungi</taxon>
        <taxon>Dikarya</taxon>
        <taxon>Ascomycota</taxon>
        <taxon>Pezizomycotina</taxon>
        <taxon>Eurotiomycetes</taxon>
        <taxon>Eurotiomycetidae</taxon>
        <taxon>Eurotiales</taxon>
        <taxon>Aspergillaceae</taxon>
        <taxon>Aspergillus</taxon>
        <taxon>Aspergillus subgen. Circumdati</taxon>
    </lineage>
</organism>
<dbReference type="EMBL" id="ML738692">
    <property type="protein sequence ID" value="KAE8158560.1"/>
    <property type="molecule type" value="Genomic_DNA"/>
</dbReference>
<dbReference type="PANTHER" id="PTHR31644:SF2">
    <property type="entry name" value="TRANSCRIPTIONAL ACTIVATOR ARO80-RELATED"/>
    <property type="match status" value="1"/>
</dbReference>
<protein>
    <recommendedName>
        <fullName evidence="4">Zn(2)-C6 fungal-type domain-containing protein</fullName>
    </recommendedName>
</protein>